<evidence type="ECO:0000256" key="6">
    <source>
        <dbReference type="HAMAP-Rule" id="MF_01677"/>
    </source>
</evidence>
<evidence type="ECO:0000313" key="8">
    <source>
        <dbReference type="EMBL" id="AEW06739.1"/>
    </source>
</evidence>
<evidence type="ECO:0000256" key="4">
    <source>
        <dbReference type="ARBA" id="ARBA00023167"/>
    </source>
</evidence>
<feature type="binding site" evidence="6">
    <location>
        <position position="97"/>
    </location>
    <ligand>
        <name>Zn(2+)</name>
        <dbReference type="ChEBI" id="CHEBI:29105"/>
    </ligand>
</feature>
<keyword evidence="1 6" id="KW-0028">Amino-acid biosynthesis</keyword>
<dbReference type="GO" id="GO:0019509">
    <property type="term" value="P:L-methionine salvage from methylthioadenosine"/>
    <property type="evidence" value="ECO:0007669"/>
    <property type="project" value="UniProtKB-UniRule"/>
</dbReference>
<comment type="cofactor">
    <cofactor evidence="6">
        <name>Zn(2+)</name>
        <dbReference type="ChEBI" id="CHEBI:29105"/>
    </cofactor>
    <text evidence="6">Binds 1 zinc ion per subunit.</text>
</comment>
<dbReference type="GO" id="GO:0005829">
    <property type="term" value="C:cytosol"/>
    <property type="evidence" value="ECO:0007669"/>
    <property type="project" value="TreeGrafter"/>
</dbReference>
<dbReference type="HOGENOM" id="CLU_006033_4_1_9"/>
<dbReference type="SMART" id="SM01007">
    <property type="entry name" value="Aldolase_II"/>
    <property type="match status" value="1"/>
</dbReference>
<comment type="similarity">
    <text evidence="6">Belongs to the aldolase class II family. MtnB subfamily.</text>
</comment>
<dbReference type="InterPro" id="IPR050197">
    <property type="entry name" value="Aldolase_class_II_sugar_metab"/>
</dbReference>
<dbReference type="InterPro" id="IPR036409">
    <property type="entry name" value="Aldolase_II/adducin_N_sf"/>
</dbReference>
<reference evidence="8 9" key="2">
    <citation type="journal article" date="2012" name="Stand. Genomic Sci.">
        <title>Complete genome sequence of the moderately thermophilic mineral-sulfide-oxidizing firmicute Sulfobacillus acidophilus type strain (NAL(T)).</title>
        <authorList>
            <person name="Anderson I."/>
            <person name="Chertkov O."/>
            <person name="Chen A."/>
            <person name="Saunders E."/>
            <person name="Lapidus A."/>
            <person name="Nolan M."/>
            <person name="Lucas S."/>
            <person name="Hammon N."/>
            <person name="Deshpande S."/>
            <person name="Cheng J.F."/>
            <person name="Han C."/>
            <person name="Tapia R."/>
            <person name="Goodwin L.A."/>
            <person name="Pitluck S."/>
            <person name="Liolios K."/>
            <person name="Pagani I."/>
            <person name="Ivanova N."/>
            <person name="Mikhailova N."/>
            <person name="Pati A."/>
            <person name="Palaniappan K."/>
            <person name="Land M."/>
            <person name="Pan C."/>
            <person name="Rohde M."/>
            <person name="Pukall R."/>
            <person name="Goker M."/>
            <person name="Detter J.C."/>
            <person name="Woyke T."/>
            <person name="Bristow J."/>
            <person name="Eisen J.A."/>
            <person name="Markowitz V."/>
            <person name="Hugenholtz P."/>
            <person name="Kyrpides N.C."/>
            <person name="Klenk H.P."/>
            <person name="Mavromatis K."/>
        </authorList>
    </citation>
    <scope>NUCLEOTIDE SEQUENCE [LARGE SCALE GENOMIC DNA]</scope>
    <source>
        <strain evidence="9">ATCC 700253 / DSM 10332 / NAL</strain>
    </source>
</reference>
<keyword evidence="5 6" id="KW-0456">Lyase</keyword>
<reference evidence="9" key="1">
    <citation type="submission" date="2011-12" db="EMBL/GenBank/DDBJ databases">
        <title>The complete genome of chromosome of Sulfobacillus acidophilus DSM 10332.</title>
        <authorList>
            <person name="Lucas S."/>
            <person name="Han J."/>
            <person name="Lapidus A."/>
            <person name="Bruce D."/>
            <person name="Goodwin L."/>
            <person name="Pitluck S."/>
            <person name="Peters L."/>
            <person name="Kyrpides N."/>
            <person name="Mavromatis K."/>
            <person name="Ivanova N."/>
            <person name="Mikhailova N."/>
            <person name="Chertkov O."/>
            <person name="Saunders E."/>
            <person name="Detter J.C."/>
            <person name="Tapia R."/>
            <person name="Han C."/>
            <person name="Land M."/>
            <person name="Hauser L."/>
            <person name="Markowitz V."/>
            <person name="Cheng J.-F."/>
            <person name="Hugenholtz P."/>
            <person name="Woyke T."/>
            <person name="Wu D."/>
            <person name="Pukall R."/>
            <person name="Gehrich-Schroeter G."/>
            <person name="Schneider S."/>
            <person name="Klenk H.-P."/>
            <person name="Eisen J.A."/>
        </authorList>
    </citation>
    <scope>NUCLEOTIDE SEQUENCE [LARGE SCALE GENOMIC DNA]</scope>
    <source>
        <strain evidence="9">ATCC 700253 / DSM 10332 / NAL</strain>
    </source>
</reference>
<keyword evidence="9" id="KW-1185">Reference proteome</keyword>
<dbReference type="InterPro" id="IPR001303">
    <property type="entry name" value="Aldolase_II/adducin_N"/>
</dbReference>
<organism evidence="8 9">
    <name type="scientific">Sulfobacillus acidophilus (strain ATCC 700253 / DSM 10332 / NAL)</name>
    <dbReference type="NCBI Taxonomy" id="679936"/>
    <lineage>
        <taxon>Bacteria</taxon>
        <taxon>Bacillati</taxon>
        <taxon>Bacillota</taxon>
        <taxon>Clostridia</taxon>
        <taxon>Eubacteriales</taxon>
        <taxon>Clostridiales Family XVII. Incertae Sedis</taxon>
        <taxon>Sulfobacillus</taxon>
    </lineage>
</organism>
<keyword evidence="2 6" id="KW-0479">Metal-binding</keyword>
<dbReference type="STRING" id="679936.Sulac_3293"/>
<evidence type="ECO:0000259" key="7">
    <source>
        <dbReference type="SMART" id="SM01007"/>
    </source>
</evidence>
<dbReference type="GO" id="GO:0019323">
    <property type="term" value="P:pentose catabolic process"/>
    <property type="evidence" value="ECO:0007669"/>
    <property type="project" value="TreeGrafter"/>
</dbReference>
<dbReference type="PANTHER" id="PTHR22789">
    <property type="entry name" value="FUCULOSE PHOSPHATE ALDOLASE"/>
    <property type="match status" value="1"/>
</dbReference>
<dbReference type="AlphaFoldDB" id="G8TT39"/>
<evidence type="ECO:0000256" key="1">
    <source>
        <dbReference type="ARBA" id="ARBA00022605"/>
    </source>
</evidence>
<feature type="domain" description="Class II aldolase/adducin N-terminal" evidence="7">
    <location>
        <begin position="10"/>
        <end position="194"/>
    </location>
</feature>
<evidence type="ECO:0000256" key="2">
    <source>
        <dbReference type="ARBA" id="ARBA00022723"/>
    </source>
</evidence>
<keyword evidence="3 6" id="KW-0862">Zinc</keyword>
<protein>
    <recommendedName>
        <fullName evidence="6">Methylthioribulose-1-phosphate dehydratase</fullName>
        <shortName evidence="6">MTRu-1-P dehydratase</shortName>
        <ecNumber evidence="6">4.2.1.109</ecNumber>
    </recommendedName>
</protein>
<comment type="catalytic activity">
    <reaction evidence="6">
        <text>5-(methylsulfanyl)-D-ribulose 1-phosphate = 5-methylsulfanyl-2,3-dioxopentyl phosphate + H2O</text>
        <dbReference type="Rhea" id="RHEA:15549"/>
        <dbReference type="ChEBI" id="CHEBI:15377"/>
        <dbReference type="ChEBI" id="CHEBI:58548"/>
        <dbReference type="ChEBI" id="CHEBI:58828"/>
        <dbReference type="EC" id="4.2.1.109"/>
    </reaction>
</comment>
<evidence type="ECO:0000313" key="9">
    <source>
        <dbReference type="Proteomes" id="UP000005439"/>
    </source>
</evidence>
<evidence type="ECO:0000256" key="3">
    <source>
        <dbReference type="ARBA" id="ARBA00022833"/>
    </source>
</evidence>
<dbReference type="HAMAP" id="MF_01677">
    <property type="entry name" value="Salvage_MtnB"/>
    <property type="match status" value="1"/>
</dbReference>
<gene>
    <name evidence="6" type="primary">mtnB</name>
    <name evidence="8" type="ordered locus">Sulac_3293</name>
</gene>
<comment type="function">
    <text evidence="6">Catalyzes the dehydration of methylthioribulose-1-phosphate (MTRu-1-P) into 2,3-diketo-5-methylthiopentyl-1-phosphate (DK-MTP-1-P).</text>
</comment>
<sequence length="212" mass="23716">MIPLDFTPVSTLMTISRRLAEYGWLPATSGNLSLKAPDTSVWITRSGADKQVLAAEDILHMSPSGMILAGQGKPSFETAIHLAIYQVTDATAVFHVHTVANNLIARYGTHGTVTLGPHEMVKALDHWEETAQLHLPVLPNLLDMDQLARRIVDRLDPKVPGILLENHGIYVFGRSPALALRYLEAWEFLFRWTLESRLHDALDRLLLLNNRI</sequence>
<dbReference type="GO" id="GO:0046570">
    <property type="term" value="F:methylthioribulose 1-phosphate dehydratase activity"/>
    <property type="evidence" value="ECO:0007669"/>
    <property type="project" value="UniProtKB-UniRule"/>
</dbReference>
<dbReference type="InterPro" id="IPR017714">
    <property type="entry name" value="MethylthioRu-1-P_deHdtase_MtnB"/>
</dbReference>
<feature type="binding site" evidence="6">
    <location>
        <position position="95"/>
    </location>
    <ligand>
        <name>Zn(2+)</name>
        <dbReference type="ChEBI" id="CHEBI:29105"/>
    </ligand>
</feature>
<dbReference type="Gene3D" id="3.40.225.10">
    <property type="entry name" value="Class II aldolase/adducin N-terminal domain"/>
    <property type="match status" value="1"/>
</dbReference>
<dbReference type="KEGG" id="sap:Sulac_3293"/>
<comment type="pathway">
    <text evidence="6">Amino-acid biosynthesis; L-methionine biosynthesis via salvage pathway; L-methionine from S-methyl-5-thio-alpha-D-ribose 1-phosphate: step 2/6.</text>
</comment>
<evidence type="ECO:0000256" key="5">
    <source>
        <dbReference type="ARBA" id="ARBA00023239"/>
    </source>
</evidence>
<dbReference type="Pfam" id="PF00596">
    <property type="entry name" value="Aldolase_II"/>
    <property type="match status" value="1"/>
</dbReference>
<dbReference type="Proteomes" id="UP000005439">
    <property type="component" value="Chromosome"/>
</dbReference>
<dbReference type="PATRIC" id="fig|679936.5.peg.3404"/>
<name>G8TT39_SULAD</name>
<accession>G8TT39</accession>
<proteinExistence type="inferred from homology"/>
<dbReference type="NCBIfam" id="TIGR03328">
    <property type="entry name" value="salvage_mtnB"/>
    <property type="match status" value="1"/>
</dbReference>
<dbReference type="UniPathway" id="UPA00904">
    <property type="reaction ID" value="UER00875"/>
</dbReference>
<dbReference type="PANTHER" id="PTHR22789:SF0">
    <property type="entry name" value="3-OXO-TETRONATE 4-PHOSPHATE DECARBOXYLASE-RELATED"/>
    <property type="match status" value="1"/>
</dbReference>
<dbReference type="EC" id="4.2.1.109" evidence="6"/>
<dbReference type="GO" id="GO:0016832">
    <property type="term" value="F:aldehyde-lyase activity"/>
    <property type="evidence" value="ECO:0007669"/>
    <property type="project" value="TreeGrafter"/>
</dbReference>
<keyword evidence="4 6" id="KW-0486">Methionine biosynthesis</keyword>
<dbReference type="EMBL" id="CP003179">
    <property type="protein sequence ID" value="AEW06739.1"/>
    <property type="molecule type" value="Genomic_DNA"/>
</dbReference>
<dbReference type="GO" id="GO:0008270">
    <property type="term" value="F:zinc ion binding"/>
    <property type="evidence" value="ECO:0007669"/>
    <property type="project" value="UniProtKB-UniRule"/>
</dbReference>
<dbReference type="SUPFAM" id="SSF53639">
    <property type="entry name" value="AraD/HMP-PK domain-like"/>
    <property type="match status" value="1"/>
</dbReference>